<proteinExistence type="predicted"/>
<dbReference type="AlphaFoldDB" id="A0A6C0BDU2"/>
<dbReference type="EMBL" id="MN739131">
    <property type="protein sequence ID" value="QHS90286.1"/>
    <property type="molecule type" value="Genomic_DNA"/>
</dbReference>
<organism evidence="1">
    <name type="scientific">viral metagenome</name>
    <dbReference type="NCBI Taxonomy" id="1070528"/>
    <lineage>
        <taxon>unclassified sequences</taxon>
        <taxon>metagenomes</taxon>
        <taxon>organismal metagenomes</taxon>
    </lineage>
</organism>
<evidence type="ECO:0000313" key="1">
    <source>
        <dbReference type="EMBL" id="QHS90286.1"/>
    </source>
</evidence>
<reference evidence="1" key="1">
    <citation type="journal article" date="2020" name="Nature">
        <title>Giant virus diversity and host interactions through global metagenomics.</title>
        <authorList>
            <person name="Schulz F."/>
            <person name="Roux S."/>
            <person name="Paez-Espino D."/>
            <person name="Jungbluth S."/>
            <person name="Walsh D.A."/>
            <person name="Denef V.J."/>
            <person name="McMahon K.D."/>
            <person name="Konstantinidis K.T."/>
            <person name="Eloe-Fadrosh E.A."/>
            <person name="Kyrpides N.C."/>
            <person name="Woyke T."/>
        </authorList>
    </citation>
    <scope>NUCLEOTIDE SEQUENCE</scope>
    <source>
        <strain evidence="1">GVMAG-M-3300010160-60</strain>
    </source>
</reference>
<accession>A0A6C0BDU2</accession>
<name>A0A6C0BDU2_9ZZZZ</name>
<sequence length="30" mass="3677">MKIVLLYIIYKVYNILLKYCLVNFIKNNII</sequence>
<protein>
    <submittedName>
        <fullName evidence="1">Uncharacterized protein</fullName>
    </submittedName>
</protein>